<keyword evidence="3" id="KW-1185">Reference proteome</keyword>
<dbReference type="PANTHER" id="PTHR22801:SF63">
    <property type="entry name" value="C-TYPE LECTIN DOMAIN-CONTAINING PROTEIN"/>
    <property type="match status" value="1"/>
</dbReference>
<dbReference type="Gene3D" id="3.10.100.10">
    <property type="entry name" value="Mannose-Binding Protein A, subunit A"/>
    <property type="match status" value="1"/>
</dbReference>
<dbReference type="InterPro" id="IPR050801">
    <property type="entry name" value="Ca-Dep_Lectins_ImmuneDev"/>
</dbReference>
<reference evidence="2" key="2">
    <citation type="submission" date="2025-09" db="UniProtKB">
        <authorList>
            <consortium name="Ensembl"/>
        </authorList>
    </citation>
    <scope>IDENTIFICATION</scope>
</reference>
<dbReference type="SMART" id="SM00034">
    <property type="entry name" value="CLECT"/>
    <property type="match status" value="1"/>
</dbReference>
<dbReference type="Ensembl" id="ENSFHET00000009382.1">
    <property type="protein sequence ID" value="ENSFHEP00000023822.1"/>
    <property type="gene ID" value="ENSFHEG00000005043.1"/>
</dbReference>
<name>A0A3Q2QC62_FUNHE</name>
<proteinExistence type="predicted"/>
<dbReference type="STRING" id="8078.ENSFHEP00000023822"/>
<dbReference type="InterPro" id="IPR016186">
    <property type="entry name" value="C-type_lectin-like/link_sf"/>
</dbReference>
<protein>
    <recommendedName>
        <fullName evidence="1">C-type lectin domain-containing protein</fullName>
    </recommendedName>
</protein>
<organism evidence="2 3">
    <name type="scientific">Fundulus heteroclitus</name>
    <name type="common">Killifish</name>
    <name type="synonym">Mummichog</name>
    <dbReference type="NCBI Taxonomy" id="8078"/>
    <lineage>
        <taxon>Eukaryota</taxon>
        <taxon>Metazoa</taxon>
        <taxon>Chordata</taxon>
        <taxon>Craniata</taxon>
        <taxon>Vertebrata</taxon>
        <taxon>Euteleostomi</taxon>
        <taxon>Actinopterygii</taxon>
        <taxon>Neopterygii</taxon>
        <taxon>Teleostei</taxon>
        <taxon>Neoteleostei</taxon>
        <taxon>Acanthomorphata</taxon>
        <taxon>Ovalentaria</taxon>
        <taxon>Atherinomorphae</taxon>
        <taxon>Cyprinodontiformes</taxon>
        <taxon>Fundulidae</taxon>
        <taxon>Fundulus</taxon>
    </lineage>
</organism>
<dbReference type="Proteomes" id="UP000265000">
    <property type="component" value="Unplaced"/>
</dbReference>
<dbReference type="PANTHER" id="PTHR22801">
    <property type="entry name" value="LITHOSTATHINE"/>
    <property type="match status" value="1"/>
</dbReference>
<sequence length="205" mass="23492">QPILCIQKKEVKNKIFVGSCSETSKKLNGEAGRLNFCIFKVRIGRMCRAILHMLVLLISRCQPSVENDVEVTASCPQDQRAFRGSCFEFVGQQLPFHRAQDWCEESGGHLAFIPDEETQNFLERHLDTEKDLWLGLAQSSSPKRWFSVHAEGKMAEKQNSRSSCGYILRGSGFQWEATKDCNKNMHFICQFGMHRESYFEQSSTL</sequence>
<dbReference type="SUPFAM" id="SSF56436">
    <property type="entry name" value="C-type lectin-like"/>
    <property type="match status" value="1"/>
</dbReference>
<dbReference type="InterPro" id="IPR016187">
    <property type="entry name" value="CTDL_fold"/>
</dbReference>
<dbReference type="PROSITE" id="PS50041">
    <property type="entry name" value="C_TYPE_LECTIN_2"/>
    <property type="match status" value="1"/>
</dbReference>
<evidence type="ECO:0000313" key="3">
    <source>
        <dbReference type="Proteomes" id="UP000265000"/>
    </source>
</evidence>
<dbReference type="Pfam" id="PF00059">
    <property type="entry name" value="Lectin_C"/>
    <property type="match status" value="1"/>
</dbReference>
<dbReference type="InterPro" id="IPR001304">
    <property type="entry name" value="C-type_lectin-like"/>
</dbReference>
<dbReference type="CDD" id="cd00037">
    <property type="entry name" value="CLECT"/>
    <property type="match status" value="1"/>
</dbReference>
<evidence type="ECO:0000259" key="1">
    <source>
        <dbReference type="PROSITE" id="PS50041"/>
    </source>
</evidence>
<dbReference type="AlphaFoldDB" id="A0A3Q2QC62"/>
<reference evidence="2" key="1">
    <citation type="submission" date="2025-08" db="UniProtKB">
        <authorList>
            <consortium name="Ensembl"/>
        </authorList>
    </citation>
    <scope>IDENTIFICATION</scope>
</reference>
<dbReference type="GeneTree" id="ENSGT00940000164905"/>
<feature type="domain" description="C-type lectin" evidence="1">
    <location>
        <begin position="82"/>
        <end position="190"/>
    </location>
</feature>
<evidence type="ECO:0000313" key="2">
    <source>
        <dbReference type="Ensembl" id="ENSFHEP00000023822.1"/>
    </source>
</evidence>
<accession>A0A3Q2QC62</accession>